<proteinExistence type="predicted"/>
<reference evidence="3" key="1">
    <citation type="submission" date="2021-02" db="EMBL/GenBank/DDBJ databases">
        <authorList>
            <person name="Dougan E. K."/>
            <person name="Rhodes N."/>
            <person name="Thang M."/>
            <person name="Chan C."/>
        </authorList>
    </citation>
    <scope>NUCLEOTIDE SEQUENCE</scope>
</reference>
<keyword evidence="1" id="KW-0812">Transmembrane</keyword>
<evidence type="ECO:0000313" key="4">
    <source>
        <dbReference type="Proteomes" id="UP000601435"/>
    </source>
</evidence>
<feature type="non-terminal residue" evidence="3">
    <location>
        <position position="1"/>
    </location>
</feature>
<dbReference type="Proteomes" id="UP000601435">
    <property type="component" value="Unassembled WGS sequence"/>
</dbReference>
<organism evidence="3 4">
    <name type="scientific">Symbiodinium necroappetens</name>
    <dbReference type="NCBI Taxonomy" id="1628268"/>
    <lineage>
        <taxon>Eukaryota</taxon>
        <taxon>Sar</taxon>
        <taxon>Alveolata</taxon>
        <taxon>Dinophyceae</taxon>
        <taxon>Suessiales</taxon>
        <taxon>Symbiodiniaceae</taxon>
        <taxon>Symbiodinium</taxon>
    </lineage>
</organism>
<feature type="chain" id="PRO_5032639001" evidence="2">
    <location>
        <begin position="22"/>
        <end position="170"/>
    </location>
</feature>
<feature type="signal peptide" evidence="2">
    <location>
        <begin position="1"/>
        <end position="21"/>
    </location>
</feature>
<name>A0A812TIX9_9DINO</name>
<evidence type="ECO:0000313" key="3">
    <source>
        <dbReference type="EMBL" id="CAE7535303.1"/>
    </source>
</evidence>
<feature type="transmembrane region" description="Helical" evidence="1">
    <location>
        <begin position="64"/>
        <end position="84"/>
    </location>
</feature>
<gene>
    <name evidence="3" type="ORF">SNEC2469_LOCUS15396</name>
</gene>
<dbReference type="EMBL" id="CAJNJA010024962">
    <property type="protein sequence ID" value="CAE7535303.1"/>
    <property type="molecule type" value="Genomic_DNA"/>
</dbReference>
<keyword evidence="1" id="KW-0472">Membrane</keyword>
<keyword evidence="2" id="KW-0732">Signal</keyword>
<protein>
    <submittedName>
        <fullName evidence="3">Uncharacterized protein</fullName>
    </submittedName>
</protein>
<comment type="caution">
    <text evidence="3">The sequence shown here is derived from an EMBL/GenBank/DDBJ whole genome shotgun (WGS) entry which is preliminary data.</text>
</comment>
<evidence type="ECO:0000256" key="2">
    <source>
        <dbReference type="SAM" id="SignalP"/>
    </source>
</evidence>
<dbReference type="AlphaFoldDB" id="A0A812TIX9"/>
<dbReference type="OrthoDB" id="421833at2759"/>
<keyword evidence="1" id="KW-1133">Transmembrane helix</keyword>
<dbReference type="PROSITE" id="PS51257">
    <property type="entry name" value="PROKAR_LIPOPROTEIN"/>
    <property type="match status" value="1"/>
</dbReference>
<evidence type="ECO:0000256" key="1">
    <source>
        <dbReference type="SAM" id="Phobius"/>
    </source>
</evidence>
<keyword evidence="4" id="KW-1185">Reference proteome</keyword>
<sequence>MGVRMALRLLPFLFIGGASSCARLLSCQHYDAGDQALGEDAFLTLLPHLTCRDGGWQATVAASVGWISIFGYVIIIPGFLLYLMSKQKSAIAPSKRSIATAELGQDMAVVRLHAFQAHDDGTEPDSLEKEPRMKHLLAAAVAHSAVYFRGTVSFRLQENRMMPPGVRFVT</sequence>
<accession>A0A812TIX9</accession>